<dbReference type="Proteomes" id="UP000185207">
    <property type="component" value="Unassembled WGS sequence"/>
</dbReference>
<dbReference type="RefSeq" id="WP_074235071.1">
    <property type="nucleotide sequence ID" value="NZ_FSRK01000001.1"/>
</dbReference>
<name>A0A1N6GNQ7_9FLAO</name>
<organism evidence="1 2">
    <name type="scientific">Epilithonimonas zeae</name>
    <dbReference type="NCBI Taxonomy" id="1416779"/>
    <lineage>
        <taxon>Bacteria</taxon>
        <taxon>Pseudomonadati</taxon>
        <taxon>Bacteroidota</taxon>
        <taxon>Flavobacteriia</taxon>
        <taxon>Flavobacteriales</taxon>
        <taxon>Weeksellaceae</taxon>
        <taxon>Chryseobacterium group</taxon>
        <taxon>Epilithonimonas</taxon>
    </lineage>
</organism>
<dbReference type="Pfam" id="PF14072">
    <property type="entry name" value="DndB"/>
    <property type="match status" value="1"/>
</dbReference>
<reference evidence="2" key="1">
    <citation type="submission" date="2016-11" db="EMBL/GenBank/DDBJ databases">
        <authorList>
            <person name="Varghese N."/>
            <person name="Submissions S."/>
        </authorList>
    </citation>
    <scope>NUCLEOTIDE SEQUENCE [LARGE SCALE GENOMIC DNA]</scope>
    <source>
        <strain evidence="2">DSM 27623</strain>
    </source>
</reference>
<dbReference type="CDD" id="cd16413">
    <property type="entry name" value="DGQHR_domain"/>
    <property type="match status" value="1"/>
</dbReference>
<gene>
    <name evidence="1" type="ORF">SAMN05444409_1955</name>
</gene>
<dbReference type="STRING" id="1416779.SAMN05444409_1955"/>
<dbReference type="AlphaFoldDB" id="A0A1N6GNQ7"/>
<keyword evidence="2" id="KW-1185">Reference proteome</keyword>
<dbReference type="InterPro" id="IPR017601">
    <property type="entry name" value="DGQHR-contain_dom"/>
</dbReference>
<dbReference type="EMBL" id="FSRK01000001">
    <property type="protein sequence ID" value="SIO09111.1"/>
    <property type="molecule type" value="Genomic_DNA"/>
</dbReference>
<evidence type="ECO:0000313" key="1">
    <source>
        <dbReference type="EMBL" id="SIO09111.1"/>
    </source>
</evidence>
<sequence length="403" mass="46800">MKAIELYSNKDHMILVTAIRFKDLKDIVKFTQRTTSNWSDNSENDERSKFYQRQTNEIRVGNIKRYISNTLFENNDSDILFPSSMILSISSDSIEFTKDLFNVVNFELPIEKQSCLIVDGQHRMKAMFSLYRDIESQFFSEKKLAKILNYKFNCTILVDYDIWEQAKIFADVNFNQKPVDRSLYYDIFGEAPKFGKDEKLSDLYVAHELGKFLNSSTKSPLKGFVKNFNSNDGFISQAFLTQQILRLLGSRGGWNDVVEDFKKDDQNRLDLHKKLPKVFVAYFNTIKNELSDYWPKSIEKSDSTILSKTTSLGAFLRLLGRINELFKLGLFPNYDKKDLKDLTIEELEKIFNDIFKPFNKKTLEGKELSERYFGENSRYRGGGSAGLQSLLFKELAKEIGISN</sequence>
<proteinExistence type="predicted"/>
<dbReference type="OrthoDB" id="9789139at2"/>
<accession>A0A1N6GNQ7</accession>
<dbReference type="InterPro" id="IPR017642">
    <property type="entry name" value="DNA_S_mod_DndB"/>
</dbReference>
<evidence type="ECO:0000313" key="2">
    <source>
        <dbReference type="Proteomes" id="UP000185207"/>
    </source>
</evidence>
<dbReference type="NCBIfam" id="TIGR03187">
    <property type="entry name" value="DGQHR"/>
    <property type="match status" value="1"/>
</dbReference>
<protein>
    <submittedName>
        <fullName evidence="1">DGQHR domain-containing protein</fullName>
    </submittedName>
</protein>